<accession>A0A485LEC5</accession>
<evidence type="ECO:0000313" key="4">
    <source>
        <dbReference type="Proteomes" id="UP000332933"/>
    </source>
</evidence>
<evidence type="ECO:0000313" key="2">
    <source>
        <dbReference type="EMBL" id="KAF0689013.1"/>
    </source>
</evidence>
<dbReference type="Proteomes" id="UP000332933">
    <property type="component" value="Unassembled WGS sequence"/>
</dbReference>
<feature type="transmembrane region" description="Helical" evidence="1">
    <location>
        <begin position="33"/>
        <end position="51"/>
    </location>
</feature>
<name>A0A485LEC5_9STRA</name>
<dbReference type="EMBL" id="CAADRA010006552">
    <property type="protein sequence ID" value="VFT96200.1"/>
    <property type="molecule type" value="Genomic_DNA"/>
</dbReference>
<keyword evidence="1" id="KW-0812">Transmembrane</keyword>
<feature type="transmembrane region" description="Helical" evidence="1">
    <location>
        <begin position="99"/>
        <end position="121"/>
    </location>
</feature>
<keyword evidence="4" id="KW-1185">Reference proteome</keyword>
<proteinExistence type="predicted"/>
<sequence>MDRSVCARLPSFSFVCFSDAGQLVQDTHLMDTAAAASIVFTTALTLAFDWIPTSLNRNILYSSTQDRLLSSLVHGTLGVILATSLFFHLHWAALISATWFTIILVSAAVNWWLPYVFGVYWGEITVETYMIEFSDNLTLLAPLHKDNVIVPDVQHTLLHTSAVLSLTTSVAVLVNLLST</sequence>
<dbReference type="EMBL" id="VJMH01006531">
    <property type="protein sequence ID" value="KAF0689013.1"/>
    <property type="molecule type" value="Genomic_DNA"/>
</dbReference>
<reference evidence="2" key="2">
    <citation type="submission" date="2019-06" db="EMBL/GenBank/DDBJ databases">
        <title>Genomics analysis of Aphanomyces spp. identifies a new class of oomycete effector associated with host adaptation.</title>
        <authorList>
            <person name="Gaulin E."/>
        </authorList>
    </citation>
    <scope>NUCLEOTIDE SEQUENCE</scope>
    <source>
        <strain evidence="2">CBS 578.67</strain>
    </source>
</reference>
<evidence type="ECO:0000256" key="1">
    <source>
        <dbReference type="SAM" id="Phobius"/>
    </source>
</evidence>
<feature type="transmembrane region" description="Helical" evidence="1">
    <location>
        <begin position="72"/>
        <end position="93"/>
    </location>
</feature>
<protein>
    <submittedName>
        <fullName evidence="3">Aste57867_19489 protein</fullName>
    </submittedName>
</protein>
<reference evidence="3 4" key="1">
    <citation type="submission" date="2019-03" db="EMBL/GenBank/DDBJ databases">
        <authorList>
            <person name="Gaulin E."/>
            <person name="Dumas B."/>
        </authorList>
    </citation>
    <scope>NUCLEOTIDE SEQUENCE [LARGE SCALE GENOMIC DNA]</scope>
    <source>
        <strain evidence="3">CBS 568.67</strain>
    </source>
</reference>
<gene>
    <name evidence="3" type="primary">Aste57867_19489</name>
    <name evidence="2" type="ORF">As57867_019425</name>
    <name evidence="3" type="ORF">ASTE57867_19489</name>
</gene>
<keyword evidence="1" id="KW-0472">Membrane</keyword>
<dbReference type="OrthoDB" id="10447787at2759"/>
<evidence type="ECO:0000313" key="3">
    <source>
        <dbReference type="EMBL" id="VFT96200.1"/>
    </source>
</evidence>
<dbReference type="AlphaFoldDB" id="A0A485LEC5"/>
<keyword evidence="1" id="KW-1133">Transmembrane helix</keyword>
<organism evidence="3 4">
    <name type="scientific">Aphanomyces stellatus</name>
    <dbReference type="NCBI Taxonomy" id="120398"/>
    <lineage>
        <taxon>Eukaryota</taxon>
        <taxon>Sar</taxon>
        <taxon>Stramenopiles</taxon>
        <taxon>Oomycota</taxon>
        <taxon>Saprolegniomycetes</taxon>
        <taxon>Saprolegniales</taxon>
        <taxon>Verrucalvaceae</taxon>
        <taxon>Aphanomyces</taxon>
    </lineage>
</organism>